<protein>
    <submittedName>
        <fullName evidence="4">Acyltransferase</fullName>
    </submittedName>
</protein>
<dbReference type="PANTHER" id="PTHR23028">
    <property type="entry name" value="ACETYLTRANSFERASE"/>
    <property type="match status" value="1"/>
</dbReference>
<dbReference type="GO" id="GO:0016747">
    <property type="term" value="F:acyltransferase activity, transferring groups other than amino-acyl groups"/>
    <property type="evidence" value="ECO:0007669"/>
    <property type="project" value="InterPro"/>
</dbReference>
<proteinExistence type="predicted"/>
<feature type="transmembrane region" description="Helical" evidence="2">
    <location>
        <begin position="379"/>
        <end position="402"/>
    </location>
</feature>
<dbReference type="Pfam" id="PF01757">
    <property type="entry name" value="Acyl_transf_3"/>
    <property type="match status" value="1"/>
</dbReference>
<keyword evidence="5" id="KW-1185">Reference proteome</keyword>
<dbReference type="InterPro" id="IPR050879">
    <property type="entry name" value="Acyltransferase_3"/>
</dbReference>
<feature type="domain" description="Acyltransferase 3" evidence="3">
    <location>
        <begin position="12"/>
        <end position="349"/>
    </location>
</feature>
<keyword evidence="4" id="KW-0012">Acyltransferase</keyword>
<keyword evidence="2" id="KW-0812">Transmembrane</keyword>
<evidence type="ECO:0000313" key="4">
    <source>
        <dbReference type="EMBL" id="MBK4348365.1"/>
    </source>
</evidence>
<dbReference type="InterPro" id="IPR002656">
    <property type="entry name" value="Acyl_transf_3_dom"/>
</dbReference>
<dbReference type="SUPFAM" id="SSF52266">
    <property type="entry name" value="SGNH hydrolase"/>
    <property type="match status" value="1"/>
</dbReference>
<feature type="transmembrane region" description="Helical" evidence="2">
    <location>
        <begin position="149"/>
        <end position="164"/>
    </location>
</feature>
<name>A0A934SSY3_9MICO</name>
<dbReference type="RefSeq" id="WP_200556578.1">
    <property type="nucleotide sequence ID" value="NZ_JAEPES010000004.1"/>
</dbReference>
<evidence type="ECO:0000259" key="3">
    <source>
        <dbReference type="Pfam" id="PF01757"/>
    </source>
</evidence>
<feature type="region of interest" description="Disordered" evidence="1">
    <location>
        <begin position="423"/>
        <end position="452"/>
    </location>
</feature>
<feature type="transmembrane region" description="Helical" evidence="2">
    <location>
        <begin position="37"/>
        <end position="58"/>
    </location>
</feature>
<feature type="transmembrane region" description="Helical" evidence="2">
    <location>
        <begin position="261"/>
        <end position="284"/>
    </location>
</feature>
<sequence length="630" mass="66548">MSSPSPRSAHLPGLDGLRAIAVLAVLVYHLSPGALTGGFLGVDIFFVISGFLITGLVLRERETTGRLRLRAFWLRRARRLLPALGALLLVCSAVAWLIGGDVLLHLGRQLLGAVTFSSNWVAVANDQSYFDETAPELFRNLWSLAVEEQFYLVWPLLVLPLALIRSRRVRVAIVAIIAAGSAVAMAVLFPPAGDATRVYYGTDTHSFGLAIGAVLAILTSRWTVSRLVAARWFRVLAPILGALSLAALVVVASVFTTDAPLVYRGGLVAVALLTAIVIWGSITPGSPLGRALDLAPLRWVGTRSYGIYLWHWPVFVLLVAAFPSWERTGGSGWLLGGVAAAITVTAAALSYRFLEQPIRRDGFRAVAGRWFGGWRGIRGVGTAATVLVVGALVATTTVAVLAEPDQGDAQALIERGKAAIASATAAPTPTPTPSAAPGTPTPGPTELPPPPAGADITAIGDSVMLASAPELQAAFPGIAIDAVVSRQASAAPAIVQGMVDAGILRSTLILGLGTNGPVDESVLERIHHIVGGGHRIVVVDVQAPRGWVPGVNTELGHFADEHRNVELAHWQEAIAGQLNLLARDQIHPGSRGGQVYVDCVKAALQRLDDLPPLQGAQEFWLPQVPPLLRR</sequence>
<accession>A0A934SSY3</accession>
<evidence type="ECO:0000313" key="5">
    <source>
        <dbReference type="Proteomes" id="UP000636458"/>
    </source>
</evidence>
<feature type="transmembrane region" description="Helical" evidence="2">
    <location>
        <begin position="171"/>
        <end position="192"/>
    </location>
</feature>
<keyword evidence="4" id="KW-0808">Transferase</keyword>
<evidence type="ECO:0000256" key="1">
    <source>
        <dbReference type="SAM" id="MobiDB-lite"/>
    </source>
</evidence>
<feature type="transmembrane region" description="Helical" evidence="2">
    <location>
        <begin position="305"/>
        <end position="325"/>
    </location>
</feature>
<feature type="transmembrane region" description="Helical" evidence="2">
    <location>
        <begin position="204"/>
        <end position="223"/>
    </location>
</feature>
<comment type="caution">
    <text evidence="4">The sequence shown here is derived from an EMBL/GenBank/DDBJ whole genome shotgun (WGS) entry which is preliminary data.</text>
</comment>
<dbReference type="PANTHER" id="PTHR23028:SF53">
    <property type="entry name" value="ACYL_TRANSF_3 DOMAIN-CONTAINING PROTEIN"/>
    <property type="match status" value="1"/>
</dbReference>
<organism evidence="4 5">
    <name type="scientific">Lacisediminihabitans changchengi</name>
    <dbReference type="NCBI Taxonomy" id="2787634"/>
    <lineage>
        <taxon>Bacteria</taxon>
        <taxon>Bacillati</taxon>
        <taxon>Actinomycetota</taxon>
        <taxon>Actinomycetes</taxon>
        <taxon>Micrococcales</taxon>
        <taxon>Microbacteriaceae</taxon>
        <taxon>Lacisediminihabitans</taxon>
    </lineage>
</organism>
<keyword evidence="2" id="KW-0472">Membrane</keyword>
<feature type="transmembrane region" description="Helical" evidence="2">
    <location>
        <begin position="235"/>
        <end position="255"/>
    </location>
</feature>
<dbReference type="AlphaFoldDB" id="A0A934SSY3"/>
<gene>
    <name evidence="4" type="ORF">IV501_12030</name>
</gene>
<keyword evidence="2" id="KW-1133">Transmembrane helix</keyword>
<feature type="transmembrane region" description="Helical" evidence="2">
    <location>
        <begin position="79"/>
        <end position="98"/>
    </location>
</feature>
<dbReference type="GO" id="GO:0009103">
    <property type="term" value="P:lipopolysaccharide biosynthetic process"/>
    <property type="evidence" value="ECO:0007669"/>
    <property type="project" value="TreeGrafter"/>
</dbReference>
<feature type="transmembrane region" description="Helical" evidence="2">
    <location>
        <begin position="331"/>
        <end position="354"/>
    </location>
</feature>
<evidence type="ECO:0000256" key="2">
    <source>
        <dbReference type="SAM" id="Phobius"/>
    </source>
</evidence>
<reference evidence="4" key="1">
    <citation type="submission" date="2021-01" db="EMBL/GenBank/DDBJ databases">
        <title>Lacisediminihabitans sp. nov. strain G11-30, isolated from Antarctic Soil.</title>
        <authorList>
            <person name="Li J."/>
        </authorList>
    </citation>
    <scope>NUCLEOTIDE SEQUENCE</scope>
    <source>
        <strain evidence="4">G11-30</strain>
    </source>
</reference>
<dbReference type="Proteomes" id="UP000636458">
    <property type="component" value="Unassembled WGS sequence"/>
</dbReference>
<feature type="compositionally biased region" description="Pro residues" evidence="1">
    <location>
        <begin position="428"/>
        <end position="452"/>
    </location>
</feature>
<dbReference type="EMBL" id="JAEPES010000004">
    <property type="protein sequence ID" value="MBK4348365.1"/>
    <property type="molecule type" value="Genomic_DNA"/>
</dbReference>
<dbReference type="GO" id="GO:0016020">
    <property type="term" value="C:membrane"/>
    <property type="evidence" value="ECO:0007669"/>
    <property type="project" value="TreeGrafter"/>
</dbReference>